<keyword evidence="1" id="KW-1133">Transmembrane helix</keyword>
<dbReference type="Proteomes" id="UP000292544">
    <property type="component" value="Unassembled WGS sequence"/>
</dbReference>
<evidence type="ECO:0000313" key="3">
    <source>
        <dbReference type="Proteomes" id="UP000292544"/>
    </source>
</evidence>
<keyword evidence="1" id="KW-0472">Membrane</keyword>
<dbReference type="EMBL" id="SHLY01000007">
    <property type="protein sequence ID" value="TAA41868.1"/>
    <property type="molecule type" value="Genomic_DNA"/>
</dbReference>
<comment type="caution">
    <text evidence="2">The sequence shown here is derived from an EMBL/GenBank/DDBJ whole genome shotgun (WGS) entry which is preliminary data.</text>
</comment>
<sequence length="165" mass="17573">MRYPFYRYQQGAALIAGMLFMGILTAVGVAVLTSSSFGLKLSGAAAMKVESTQATFGGVDEVVDQGTRGALACAGTCNNLVNLSDTFDEAITVNTEGTTANVKVLNDAATGQPIATCPRDRQAWESQDIKCKSARVTSDHKFSEQAEQPRSGAEALVFQRYYTQG</sequence>
<evidence type="ECO:0008006" key="4">
    <source>
        <dbReference type="Google" id="ProtNLM"/>
    </source>
</evidence>
<reference evidence="3" key="1">
    <citation type="submission" date="2019-02" db="EMBL/GenBank/DDBJ databases">
        <title>Draft genome sequence of Muricauda sp. 176CP4-71.</title>
        <authorList>
            <person name="Park J.-S."/>
        </authorList>
    </citation>
    <scope>NUCLEOTIDE SEQUENCE [LARGE SCALE GENOMIC DNA]</scope>
    <source>
        <strain evidence="3">176GS2-150</strain>
    </source>
</reference>
<feature type="transmembrane region" description="Helical" evidence="1">
    <location>
        <begin position="12"/>
        <end position="32"/>
    </location>
</feature>
<keyword evidence="1" id="KW-0812">Transmembrane</keyword>
<accession>A0ABY1WLZ1</accession>
<proteinExistence type="predicted"/>
<name>A0ABY1WLZ1_9GAMM</name>
<evidence type="ECO:0000256" key="1">
    <source>
        <dbReference type="SAM" id="Phobius"/>
    </source>
</evidence>
<keyword evidence="3" id="KW-1185">Reference proteome</keyword>
<protein>
    <recommendedName>
        <fullName evidence="4">Type 4 fimbrial biogenesis protein PilX N-terminal domain-containing protein</fullName>
    </recommendedName>
</protein>
<organism evidence="2 3">
    <name type="scientific">Corallincola spongiicola</name>
    <dbReference type="NCBI Taxonomy" id="2520508"/>
    <lineage>
        <taxon>Bacteria</taxon>
        <taxon>Pseudomonadati</taxon>
        <taxon>Pseudomonadota</taxon>
        <taxon>Gammaproteobacteria</taxon>
        <taxon>Alteromonadales</taxon>
        <taxon>Psychromonadaceae</taxon>
        <taxon>Corallincola</taxon>
    </lineage>
</organism>
<evidence type="ECO:0000313" key="2">
    <source>
        <dbReference type="EMBL" id="TAA41868.1"/>
    </source>
</evidence>
<gene>
    <name evidence="2" type="ORF">EXY25_16690</name>
</gene>
<dbReference type="RefSeq" id="WP_130567752.1">
    <property type="nucleotide sequence ID" value="NZ_SHLY01000007.1"/>
</dbReference>